<feature type="region of interest" description="Disordered" evidence="1">
    <location>
        <begin position="1"/>
        <end position="33"/>
    </location>
</feature>
<feature type="region of interest" description="Disordered" evidence="1">
    <location>
        <begin position="50"/>
        <end position="70"/>
    </location>
</feature>
<sequence>MPERTVVHASSHVPFKSRLSSRQENPVRDAGENSCSYLVSRPVQVSSHVPFKPRLTSRQENPVRDAGENSCSCLVSRPVQVSSHKSSRESSERCRREQLFMPRLTSRSSLVSQGVTGFQREMPERTVVQTSSPKT</sequence>
<gene>
    <name evidence="2" type="ORF">RRG08_066101</name>
</gene>
<accession>A0AAE0ZHJ3</accession>
<feature type="region of interest" description="Disordered" evidence="1">
    <location>
        <begin position="114"/>
        <end position="135"/>
    </location>
</feature>
<reference evidence="2" key="1">
    <citation type="journal article" date="2023" name="G3 (Bethesda)">
        <title>A reference genome for the long-term kleptoplast-retaining sea slug Elysia crispata morphotype clarki.</title>
        <authorList>
            <person name="Eastman K.E."/>
            <person name="Pendleton A.L."/>
            <person name="Shaikh M.A."/>
            <person name="Suttiyut T."/>
            <person name="Ogas R."/>
            <person name="Tomko P."/>
            <person name="Gavelis G."/>
            <person name="Widhalm J.R."/>
            <person name="Wisecaver J.H."/>
        </authorList>
    </citation>
    <scope>NUCLEOTIDE SEQUENCE</scope>
    <source>
        <strain evidence="2">ECLA1</strain>
    </source>
</reference>
<comment type="caution">
    <text evidence="2">The sequence shown here is derived from an EMBL/GenBank/DDBJ whole genome shotgun (WGS) entry which is preliminary data.</text>
</comment>
<proteinExistence type="predicted"/>
<evidence type="ECO:0000313" key="3">
    <source>
        <dbReference type="Proteomes" id="UP001283361"/>
    </source>
</evidence>
<dbReference type="AlphaFoldDB" id="A0AAE0ZHJ3"/>
<evidence type="ECO:0000256" key="1">
    <source>
        <dbReference type="SAM" id="MobiDB-lite"/>
    </source>
</evidence>
<organism evidence="2 3">
    <name type="scientific">Elysia crispata</name>
    <name type="common">lettuce slug</name>
    <dbReference type="NCBI Taxonomy" id="231223"/>
    <lineage>
        <taxon>Eukaryota</taxon>
        <taxon>Metazoa</taxon>
        <taxon>Spiralia</taxon>
        <taxon>Lophotrochozoa</taxon>
        <taxon>Mollusca</taxon>
        <taxon>Gastropoda</taxon>
        <taxon>Heterobranchia</taxon>
        <taxon>Euthyneura</taxon>
        <taxon>Panpulmonata</taxon>
        <taxon>Sacoglossa</taxon>
        <taxon>Placobranchoidea</taxon>
        <taxon>Plakobranchidae</taxon>
        <taxon>Elysia</taxon>
    </lineage>
</organism>
<dbReference type="Proteomes" id="UP001283361">
    <property type="component" value="Unassembled WGS sequence"/>
</dbReference>
<keyword evidence="3" id="KW-1185">Reference proteome</keyword>
<protein>
    <submittedName>
        <fullName evidence="2">Uncharacterized protein</fullName>
    </submittedName>
</protein>
<evidence type="ECO:0000313" key="2">
    <source>
        <dbReference type="EMBL" id="KAK3769330.1"/>
    </source>
</evidence>
<name>A0AAE0ZHJ3_9GAST</name>
<dbReference type="EMBL" id="JAWDGP010003943">
    <property type="protein sequence ID" value="KAK3769330.1"/>
    <property type="molecule type" value="Genomic_DNA"/>
</dbReference>